<feature type="transmembrane region" description="Helical" evidence="6">
    <location>
        <begin position="98"/>
        <end position="121"/>
    </location>
</feature>
<evidence type="ECO:0000313" key="10">
    <source>
        <dbReference type="RefSeq" id="XP_013781723.1"/>
    </source>
</evidence>
<comment type="similarity">
    <text evidence="2 6">Belongs to the synaptogyrin family.</text>
</comment>
<feature type="compositionally biased region" description="Polar residues" evidence="7">
    <location>
        <begin position="206"/>
        <end position="229"/>
    </location>
</feature>
<reference evidence="10" key="1">
    <citation type="submission" date="2025-08" db="UniProtKB">
        <authorList>
            <consortium name="RefSeq"/>
        </authorList>
    </citation>
    <scope>IDENTIFICATION</scope>
    <source>
        <tissue evidence="10">Muscle</tissue>
    </source>
</reference>
<feature type="transmembrane region" description="Helical" evidence="6">
    <location>
        <begin position="141"/>
        <end position="161"/>
    </location>
</feature>
<comment type="subcellular location">
    <subcellularLocation>
        <location evidence="1 6">Membrane</location>
        <topology evidence="1 6">Multi-pass membrane protein</topology>
    </subcellularLocation>
</comment>
<evidence type="ECO:0000256" key="4">
    <source>
        <dbReference type="ARBA" id="ARBA00022989"/>
    </source>
</evidence>
<feature type="transmembrane region" description="Helical" evidence="6">
    <location>
        <begin position="64"/>
        <end position="86"/>
    </location>
</feature>
<evidence type="ECO:0000256" key="1">
    <source>
        <dbReference type="ARBA" id="ARBA00004141"/>
    </source>
</evidence>
<keyword evidence="5 6" id="KW-0472">Membrane</keyword>
<evidence type="ECO:0000256" key="3">
    <source>
        <dbReference type="ARBA" id="ARBA00022692"/>
    </source>
</evidence>
<dbReference type="InterPro" id="IPR016579">
    <property type="entry name" value="Synaptogyrin"/>
</dbReference>
<evidence type="ECO:0000313" key="9">
    <source>
        <dbReference type="Proteomes" id="UP000694941"/>
    </source>
</evidence>
<feature type="region of interest" description="Disordered" evidence="7">
    <location>
        <begin position="188"/>
        <end position="229"/>
    </location>
</feature>
<dbReference type="RefSeq" id="XP_013781723.1">
    <property type="nucleotide sequence ID" value="XM_013926269.2"/>
</dbReference>
<dbReference type="GeneID" id="106466018"/>
<feature type="transmembrane region" description="Helical" evidence="6">
    <location>
        <begin position="26"/>
        <end position="49"/>
    </location>
</feature>
<feature type="domain" description="MARVEL" evidence="8">
    <location>
        <begin position="20"/>
        <end position="165"/>
    </location>
</feature>
<organism evidence="9 10">
    <name type="scientific">Limulus polyphemus</name>
    <name type="common">Atlantic horseshoe crab</name>
    <dbReference type="NCBI Taxonomy" id="6850"/>
    <lineage>
        <taxon>Eukaryota</taxon>
        <taxon>Metazoa</taxon>
        <taxon>Ecdysozoa</taxon>
        <taxon>Arthropoda</taxon>
        <taxon>Chelicerata</taxon>
        <taxon>Merostomata</taxon>
        <taxon>Xiphosura</taxon>
        <taxon>Limulidae</taxon>
        <taxon>Limulus</taxon>
    </lineage>
</organism>
<accession>A0ABM1BGU8</accession>
<dbReference type="PANTHER" id="PTHR10838">
    <property type="entry name" value="SYNAPTOGYRIN"/>
    <property type="match status" value="1"/>
</dbReference>
<keyword evidence="3 6" id="KW-0812">Transmembrane</keyword>
<dbReference type="PROSITE" id="PS51225">
    <property type="entry name" value="MARVEL"/>
    <property type="match status" value="1"/>
</dbReference>
<sequence length="229" mass="25164">MNTKAYGAGLAGGQFDPITFVQRPQVILRVLCWLFAVIVFGCISAEGWIEDKCSYNNDANACNFGVGVGVIAFLLSIGFIMLEGMFENISSVKIRRRAVLFDLVISAIWGFMFFVGFCYLSDVWRKSNYPEGGYGVNNLRAAIAFSFFSIFVWAGCAFLAFQRYRQGVDSAFAPSYEADPNAIPGDIPFGGYPDGPDINEAYQEPPFSTGSQSEKLPPGTSNAFQQPTY</sequence>
<dbReference type="PIRSF" id="PIRSF011282">
    <property type="entry name" value="Synaptogyrin"/>
    <property type="match status" value="1"/>
</dbReference>
<dbReference type="Pfam" id="PF01284">
    <property type="entry name" value="MARVEL"/>
    <property type="match status" value="1"/>
</dbReference>
<protein>
    <recommendedName>
        <fullName evidence="6">Synaptogyrin</fullName>
    </recommendedName>
</protein>
<evidence type="ECO:0000256" key="2">
    <source>
        <dbReference type="ARBA" id="ARBA00010252"/>
    </source>
</evidence>
<evidence type="ECO:0000256" key="6">
    <source>
        <dbReference type="PIRNR" id="PIRNR011282"/>
    </source>
</evidence>
<keyword evidence="9" id="KW-1185">Reference proteome</keyword>
<dbReference type="Proteomes" id="UP000694941">
    <property type="component" value="Unplaced"/>
</dbReference>
<proteinExistence type="inferred from homology"/>
<dbReference type="InterPro" id="IPR008253">
    <property type="entry name" value="Marvel"/>
</dbReference>
<keyword evidence="4 6" id="KW-1133">Transmembrane helix</keyword>
<evidence type="ECO:0000259" key="8">
    <source>
        <dbReference type="PROSITE" id="PS51225"/>
    </source>
</evidence>
<evidence type="ECO:0000256" key="5">
    <source>
        <dbReference type="ARBA" id="ARBA00023136"/>
    </source>
</evidence>
<name>A0ABM1BGU8_LIMPO</name>
<dbReference type="PANTHER" id="PTHR10838:SF20">
    <property type="entry name" value="SYNAPTOGYRIN"/>
    <property type="match status" value="1"/>
</dbReference>
<evidence type="ECO:0000256" key="7">
    <source>
        <dbReference type="SAM" id="MobiDB-lite"/>
    </source>
</evidence>
<gene>
    <name evidence="10" type="primary">LOC106466018</name>
</gene>